<evidence type="ECO:0000256" key="7">
    <source>
        <dbReference type="ARBA" id="ARBA00023501"/>
    </source>
</evidence>
<comment type="caution">
    <text evidence="10">The sequence shown here is derived from an EMBL/GenBank/DDBJ whole genome shotgun (WGS) entry which is preliminary data.</text>
</comment>
<dbReference type="Proteomes" id="UP001157133">
    <property type="component" value="Unassembled WGS sequence"/>
</dbReference>
<dbReference type="EMBL" id="BSSU01000006">
    <property type="protein sequence ID" value="GLX81917.1"/>
    <property type="molecule type" value="Genomic_DNA"/>
</dbReference>
<evidence type="ECO:0000256" key="3">
    <source>
        <dbReference type="ARBA" id="ARBA00012926"/>
    </source>
</evidence>
<keyword evidence="5" id="KW-0408">Iron</keyword>
<gene>
    <name evidence="10" type="ORF">theurythT_13690</name>
</gene>
<keyword evidence="6" id="KW-0411">Iron-sulfur</keyword>
<dbReference type="InterPro" id="IPR000573">
    <property type="entry name" value="AconitaseA/IPMdHydase_ssu_swvl"/>
</dbReference>
<dbReference type="PRINTS" id="PR00415">
    <property type="entry name" value="ACONITASE"/>
</dbReference>
<dbReference type="EC" id="4.2.1.3" evidence="3"/>
<comment type="catalytic activity">
    <reaction evidence="7">
        <text>citrate = D-threo-isocitrate</text>
        <dbReference type="Rhea" id="RHEA:10336"/>
        <dbReference type="ChEBI" id="CHEBI:15562"/>
        <dbReference type="ChEBI" id="CHEBI:16947"/>
        <dbReference type="EC" id="4.2.1.3"/>
    </reaction>
</comment>
<dbReference type="NCBIfam" id="NF006757">
    <property type="entry name" value="PRK09277.1"/>
    <property type="match status" value="1"/>
</dbReference>
<dbReference type="InterPro" id="IPR036008">
    <property type="entry name" value="Aconitase_4Fe-4S_dom"/>
</dbReference>
<dbReference type="InterPro" id="IPR015928">
    <property type="entry name" value="Aconitase/3IPM_dehydase_swvl"/>
</dbReference>
<name>A0ABQ6H512_9GAMM</name>
<dbReference type="InterPro" id="IPR001030">
    <property type="entry name" value="Acoase/IPM_deHydtase_lsu_aba"/>
</dbReference>
<keyword evidence="4" id="KW-0479">Metal-binding</keyword>
<evidence type="ECO:0000256" key="5">
    <source>
        <dbReference type="ARBA" id="ARBA00023004"/>
    </source>
</evidence>
<dbReference type="InterPro" id="IPR015931">
    <property type="entry name" value="Acnase/IPM_dHydase_lsu_aba_1/3"/>
</dbReference>
<dbReference type="Gene3D" id="3.30.499.10">
    <property type="entry name" value="Aconitase, domain 3"/>
    <property type="match status" value="2"/>
</dbReference>
<comment type="similarity">
    <text evidence="2">Belongs to the aconitase/IPM isomerase family.</text>
</comment>
<proteinExistence type="inferred from homology"/>
<sequence>MNYDYRKPLPGANVDFFDTREACEAIKPGAYAKLPYTSRVLAEQLVRKCDPADLTASLEQILNSKQDLDFPWYPARVVCHDILGQTALVDLAGLRDAIADQGGDPAKVNPVVPTQLIVDHSLAVEAPGFDSQAFEKNRAIEDRRNEHRFHFIEWTKTAFKNVDVIPAGNGIMHQINLEKMSPVIQNRDGVAFPDTCVGTDSHTPHVDALGVIAIGVGGLEAETVMLGRPSMMRLPNIVGVELVGKRQPGITATDIVLAITEFLRNEKVVSAYLEFFGEGASSLSIGDRATISNMTPEYGASAGMFYIDEQTIDYLKITGREPEQVQLVETYAKHTGLWADDLKDADYERVLTFDLSTVGRNMAGPSNPHRRLATADLASKEIAKDLDKAKAQEEQGEMPDGAVIIAAITSCTNTSNPRNVVAAGLVAKRANELGLIRKPWVKSSFAPGSKVAKLYLEEAGLLPELEKLGFGIVGYACTTCNGMSGALDPKIQQEVIDRDLYATAVLSGNRNFDGRIHPYAKQAFLASPPLVVAYAIAGTMRFDIEKDALGYDENNNPITLKDIWPSDEQIDAIVASCVKPEQFKKVYTPMFDLGAFEPAESPLYAWDETSTYIRRPPYWEGALAGERTMKGMRPLAVLGDNITTDHLSPSNAIQLNSAAGAYLDKMGLPEEDFNSYATHRGDHLTAQRATFANPKLFNEMCRDESGAIKQGSLARIEPEGVESRMWEAIETYMDRKQPLCIIAGADYGQGSSRDWAAKGVRLAGVEVIVAEGFERIHRTNLIGMGVLPLEFCNGDTRNTYNIDGTETFDVKGETAPGTAMTVVMTRTSGEQVEFEVKCRLDTAEEVSVHAAGGVLQKFANDFLESNS</sequence>
<protein>
    <recommendedName>
        <fullName evidence="3">aconitate hydratase</fullName>
        <ecNumber evidence="3">4.2.1.3</ecNumber>
    </recommendedName>
</protein>
<evidence type="ECO:0000256" key="1">
    <source>
        <dbReference type="ARBA" id="ARBA00001966"/>
    </source>
</evidence>
<dbReference type="Gene3D" id="3.20.19.10">
    <property type="entry name" value="Aconitase, domain 4"/>
    <property type="match status" value="1"/>
</dbReference>
<evidence type="ECO:0000256" key="2">
    <source>
        <dbReference type="ARBA" id="ARBA00007185"/>
    </source>
</evidence>
<dbReference type="Gene3D" id="6.10.190.10">
    <property type="match status" value="1"/>
</dbReference>
<evidence type="ECO:0000259" key="9">
    <source>
        <dbReference type="Pfam" id="PF00694"/>
    </source>
</evidence>
<keyword evidence="11" id="KW-1185">Reference proteome</keyword>
<dbReference type="Pfam" id="PF00694">
    <property type="entry name" value="Aconitase_C"/>
    <property type="match status" value="1"/>
</dbReference>
<feature type="domain" description="Aconitase A/isopropylmalate dehydratase small subunit swivel" evidence="9">
    <location>
        <begin position="661"/>
        <end position="792"/>
    </location>
</feature>
<dbReference type="SUPFAM" id="SSF52016">
    <property type="entry name" value="LeuD/IlvD-like"/>
    <property type="match status" value="1"/>
</dbReference>
<evidence type="ECO:0000256" key="6">
    <source>
        <dbReference type="ARBA" id="ARBA00023014"/>
    </source>
</evidence>
<comment type="cofactor">
    <cofactor evidence="1">
        <name>[4Fe-4S] cluster</name>
        <dbReference type="ChEBI" id="CHEBI:49883"/>
    </cofactor>
</comment>
<dbReference type="InterPro" id="IPR006249">
    <property type="entry name" value="Aconitase/IRP2"/>
</dbReference>
<organism evidence="10 11">
    <name type="scientific">Thalassotalea eurytherma</name>
    <dbReference type="NCBI Taxonomy" id="1144278"/>
    <lineage>
        <taxon>Bacteria</taxon>
        <taxon>Pseudomonadati</taxon>
        <taxon>Pseudomonadota</taxon>
        <taxon>Gammaproteobacteria</taxon>
        <taxon>Alteromonadales</taxon>
        <taxon>Colwelliaceae</taxon>
        <taxon>Thalassotalea</taxon>
    </lineage>
</organism>
<evidence type="ECO:0000313" key="11">
    <source>
        <dbReference type="Proteomes" id="UP001157133"/>
    </source>
</evidence>
<evidence type="ECO:0000256" key="4">
    <source>
        <dbReference type="ARBA" id="ARBA00022723"/>
    </source>
</evidence>
<dbReference type="PANTHER" id="PTHR11670">
    <property type="entry name" value="ACONITASE/IRON-RESPONSIVE ELEMENT FAMILY MEMBER"/>
    <property type="match status" value="1"/>
</dbReference>
<evidence type="ECO:0000259" key="8">
    <source>
        <dbReference type="Pfam" id="PF00330"/>
    </source>
</evidence>
<dbReference type="InterPro" id="IPR012708">
    <property type="entry name" value="2Me_IsoCit_deHydtase_FeS-dep"/>
</dbReference>
<dbReference type="NCBIfam" id="TIGR02333">
    <property type="entry name" value="2met_isocit_dHY"/>
    <property type="match status" value="1"/>
</dbReference>
<dbReference type="NCBIfam" id="NF009520">
    <property type="entry name" value="PRK12881.1"/>
    <property type="match status" value="1"/>
</dbReference>
<reference evidence="10 11" key="1">
    <citation type="submission" date="2023-03" db="EMBL/GenBank/DDBJ databases">
        <title>Draft genome sequence of Thalassotalea eurytherma JCM 18482T.</title>
        <authorList>
            <person name="Sawabe T."/>
        </authorList>
    </citation>
    <scope>NUCLEOTIDE SEQUENCE [LARGE SCALE GENOMIC DNA]</scope>
    <source>
        <strain evidence="10 11">JCM 18482</strain>
    </source>
</reference>
<feature type="domain" description="Aconitase/3-isopropylmalate dehydratase large subunit alpha/beta/alpha" evidence="8">
    <location>
        <begin position="67"/>
        <end position="538"/>
    </location>
</feature>
<dbReference type="Pfam" id="PF00330">
    <property type="entry name" value="Aconitase"/>
    <property type="match status" value="1"/>
</dbReference>
<dbReference type="RefSeq" id="WP_284207262.1">
    <property type="nucleotide sequence ID" value="NZ_BSSU01000006.1"/>
</dbReference>
<accession>A0ABQ6H512</accession>
<evidence type="ECO:0000313" key="10">
    <source>
        <dbReference type="EMBL" id="GLX81917.1"/>
    </source>
</evidence>
<dbReference type="SUPFAM" id="SSF53732">
    <property type="entry name" value="Aconitase iron-sulfur domain"/>
    <property type="match status" value="1"/>
</dbReference>